<dbReference type="InterPro" id="IPR002889">
    <property type="entry name" value="WSC_carb-bd"/>
</dbReference>
<keyword evidence="5 7" id="KW-0472">Membrane</keyword>
<evidence type="ECO:0000259" key="8">
    <source>
        <dbReference type="PROSITE" id="PS51212"/>
    </source>
</evidence>
<protein>
    <submittedName>
        <fullName evidence="9">WSC domain-containing protein</fullName>
    </submittedName>
</protein>
<comment type="subcellular location">
    <subcellularLocation>
        <location evidence="1">Membrane</location>
        <topology evidence="1">Single-pass membrane protein</topology>
    </subcellularLocation>
</comment>
<evidence type="ECO:0000256" key="5">
    <source>
        <dbReference type="ARBA" id="ARBA00023136"/>
    </source>
</evidence>
<dbReference type="PANTHER" id="PTHR24269:SF16">
    <property type="entry name" value="PROTEIN SLG1"/>
    <property type="match status" value="1"/>
</dbReference>
<comment type="caution">
    <text evidence="9">The sequence shown here is derived from an EMBL/GenBank/DDBJ whole genome shotgun (WGS) entry which is preliminary data.</text>
</comment>
<feature type="non-terminal residue" evidence="9">
    <location>
        <position position="169"/>
    </location>
</feature>
<dbReference type="Proteomes" id="UP001301958">
    <property type="component" value="Unassembled WGS sequence"/>
</dbReference>
<evidence type="ECO:0000256" key="3">
    <source>
        <dbReference type="ARBA" id="ARBA00022729"/>
    </source>
</evidence>
<proteinExistence type="predicted"/>
<keyword evidence="6" id="KW-0325">Glycoprotein</keyword>
<keyword evidence="4 7" id="KW-1133">Transmembrane helix</keyword>
<dbReference type="PANTHER" id="PTHR24269">
    <property type="entry name" value="KREMEN PROTEIN"/>
    <property type="match status" value="1"/>
</dbReference>
<sequence length="169" mass="17889">EKRILGIRISILLFIITGLLVLVIAALGLIGGLLASKIASLESEVTAPTSTTKNSTGAGTGTDAAPAAATTNIEVTDFRYVGCYVDDLERVLSGIQKTDSRLTNQGCAGYCVGFKYFGTESGTACYCGQTIPKRAVVANDWNCNTQCEGRKGTKAEVCGGDFYISIWER</sequence>
<accession>A0AAN7H7M0</accession>
<evidence type="ECO:0000256" key="7">
    <source>
        <dbReference type="SAM" id="Phobius"/>
    </source>
</evidence>
<dbReference type="AlphaFoldDB" id="A0AAN7H7M0"/>
<reference evidence="9" key="2">
    <citation type="submission" date="2023-05" db="EMBL/GenBank/DDBJ databases">
        <authorList>
            <consortium name="Lawrence Berkeley National Laboratory"/>
            <person name="Steindorff A."/>
            <person name="Hensen N."/>
            <person name="Bonometti L."/>
            <person name="Westerberg I."/>
            <person name="Brannstrom I.O."/>
            <person name="Guillou S."/>
            <person name="Cros-Aarteil S."/>
            <person name="Calhoun S."/>
            <person name="Haridas S."/>
            <person name="Kuo A."/>
            <person name="Mondo S."/>
            <person name="Pangilinan J."/>
            <person name="Riley R."/>
            <person name="Labutti K."/>
            <person name="Andreopoulos B."/>
            <person name="Lipzen A."/>
            <person name="Chen C."/>
            <person name="Yanf M."/>
            <person name="Daum C."/>
            <person name="Ng V."/>
            <person name="Clum A."/>
            <person name="Ohm R."/>
            <person name="Martin F."/>
            <person name="Silar P."/>
            <person name="Natvig D."/>
            <person name="Lalanne C."/>
            <person name="Gautier V."/>
            <person name="Ament-Velasquez S.L."/>
            <person name="Kruys A."/>
            <person name="Hutchinson M.I."/>
            <person name="Powell A.J."/>
            <person name="Barry K."/>
            <person name="Miller A.N."/>
            <person name="Grigoriev I.V."/>
            <person name="Debuchy R."/>
            <person name="Gladieux P."/>
            <person name="Thoren M.H."/>
            <person name="Johannesson H."/>
        </authorList>
    </citation>
    <scope>NUCLEOTIDE SEQUENCE</scope>
    <source>
        <strain evidence="9">CBS 990.96</strain>
    </source>
</reference>
<name>A0AAN7H7M0_9PEZI</name>
<keyword evidence="3" id="KW-0732">Signal</keyword>
<evidence type="ECO:0000256" key="1">
    <source>
        <dbReference type="ARBA" id="ARBA00004167"/>
    </source>
</evidence>
<keyword evidence="10" id="KW-1185">Reference proteome</keyword>
<dbReference type="PROSITE" id="PS51212">
    <property type="entry name" value="WSC"/>
    <property type="match status" value="1"/>
</dbReference>
<evidence type="ECO:0000313" key="9">
    <source>
        <dbReference type="EMBL" id="KAK4231095.1"/>
    </source>
</evidence>
<feature type="domain" description="WSC" evidence="8">
    <location>
        <begin position="77"/>
        <end position="169"/>
    </location>
</feature>
<dbReference type="InterPro" id="IPR051836">
    <property type="entry name" value="Kremen_rcpt"/>
</dbReference>
<organism evidence="9 10">
    <name type="scientific">Podospora fimiseda</name>
    <dbReference type="NCBI Taxonomy" id="252190"/>
    <lineage>
        <taxon>Eukaryota</taxon>
        <taxon>Fungi</taxon>
        <taxon>Dikarya</taxon>
        <taxon>Ascomycota</taxon>
        <taxon>Pezizomycotina</taxon>
        <taxon>Sordariomycetes</taxon>
        <taxon>Sordariomycetidae</taxon>
        <taxon>Sordariales</taxon>
        <taxon>Podosporaceae</taxon>
        <taxon>Podospora</taxon>
    </lineage>
</organism>
<gene>
    <name evidence="9" type="ORF">QBC38DRAFT_327666</name>
</gene>
<dbReference type="SMART" id="SM00321">
    <property type="entry name" value="WSC"/>
    <property type="match status" value="1"/>
</dbReference>
<dbReference type="EMBL" id="MU865294">
    <property type="protein sequence ID" value="KAK4231095.1"/>
    <property type="molecule type" value="Genomic_DNA"/>
</dbReference>
<keyword evidence="2 7" id="KW-0812">Transmembrane</keyword>
<dbReference type="Pfam" id="PF01822">
    <property type="entry name" value="WSC"/>
    <property type="match status" value="1"/>
</dbReference>
<evidence type="ECO:0000256" key="2">
    <source>
        <dbReference type="ARBA" id="ARBA00022692"/>
    </source>
</evidence>
<evidence type="ECO:0000256" key="4">
    <source>
        <dbReference type="ARBA" id="ARBA00022989"/>
    </source>
</evidence>
<evidence type="ECO:0000256" key="6">
    <source>
        <dbReference type="ARBA" id="ARBA00023180"/>
    </source>
</evidence>
<evidence type="ECO:0000313" key="10">
    <source>
        <dbReference type="Proteomes" id="UP001301958"/>
    </source>
</evidence>
<feature type="non-terminal residue" evidence="9">
    <location>
        <position position="1"/>
    </location>
</feature>
<feature type="transmembrane region" description="Helical" evidence="7">
    <location>
        <begin position="12"/>
        <end position="35"/>
    </location>
</feature>
<reference evidence="9" key="1">
    <citation type="journal article" date="2023" name="Mol. Phylogenet. Evol.">
        <title>Genome-scale phylogeny and comparative genomics of the fungal order Sordariales.</title>
        <authorList>
            <person name="Hensen N."/>
            <person name="Bonometti L."/>
            <person name="Westerberg I."/>
            <person name="Brannstrom I.O."/>
            <person name="Guillou S."/>
            <person name="Cros-Aarteil S."/>
            <person name="Calhoun S."/>
            <person name="Haridas S."/>
            <person name="Kuo A."/>
            <person name="Mondo S."/>
            <person name="Pangilinan J."/>
            <person name="Riley R."/>
            <person name="LaButti K."/>
            <person name="Andreopoulos B."/>
            <person name="Lipzen A."/>
            <person name="Chen C."/>
            <person name="Yan M."/>
            <person name="Daum C."/>
            <person name="Ng V."/>
            <person name="Clum A."/>
            <person name="Steindorff A."/>
            <person name="Ohm R.A."/>
            <person name="Martin F."/>
            <person name="Silar P."/>
            <person name="Natvig D.O."/>
            <person name="Lalanne C."/>
            <person name="Gautier V."/>
            <person name="Ament-Velasquez S.L."/>
            <person name="Kruys A."/>
            <person name="Hutchinson M.I."/>
            <person name="Powell A.J."/>
            <person name="Barry K."/>
            <person name="Miller A.N."/>
            <person name="Grigoriev I.V."/>
            <person name="Debuchy R."/>
            <person name="Gladieux P."/>
            <person name="Hiltunen Thoren M."/>
            <person name="Johannesson H."/>
        </authorList>
    </citation>
    <scope>NUCLEOTIDE SEQUENCE</scope>
    <source>
        <strain evidence="9">CBS 990.96</strain>
    </source>
</reference>
<dbReference type="GO" id="GO:0005886">
    <property type="term" value="C:plasma membrane"/>
    <property type="evidence" value="ECO:0007669"/>
    <property type="project" value="TreeGrafter"/>
</dbReference>